<dbReference type="InterPro" id="IPR007208">
    <property type="entry name" value="MrpF/PhaF-like"/>
</dbReference>
<keyword evidence="6 8" id="KW-1133">Transmembrane helix</keyword>
<dbReference type="PANTHER" id="PTHR34702:SF1">
    <property type="entry name" value="NA(+)_H(+) ANTIPORTER SUBUNIT F"/>
    <property type="match status" value="1"/>
</dbReference>
<evidence type="ECO:0000313" key="10">
    <source>
        <dbReference type="Proteomes" id="UP000182237"/>
    </source>
</evidence>
<dbReference type="AlphaFoldDB" id="A0A1H1L3J0"/>
<evidence type="ECO:0000256" key="5">
    <source>
        <dbReference type="ARBA" id="ARBA00022692"/>
    </source>
</evidence>
<dbReference type="RefSeq" id="WP_019195177.1">
    <property type="nucleotide sequence ID" value="NZ_LT629765.1"/>
</dbReference>
<dbReference type="Proteomes" id="UP000182237">
    <property type="component" value="Chromosome I"/>
</dbReference>
<gene>
    <name evidence="9" type="ORF">SAMN04488539_0023</name>
</gene>
<feature type="transmembrane region" description="Helical" evidence="8">
    <location>
        <begin position="38"/>
        <end position="58"/>
    </location>
</feature>
<keyword evidence="3" id="KW-0813">Transport</keyword>
<evidence type="ECO:0000256" key="3">
    <source>
        <dbReference type="ARBA" id="ARBA00022448"/>
    </source>
</evidence>
<keyword evidence="7 8" id="KW-0472">Membrane</keyword>
<evidence type="ECO:0000256" key="2">
    <source>
        <dbReference type="ARBA" id="ARBA00009212"/>
    </source>
</evidence>
<evidence type="ECO:0000256" key="4">
    <source>
        <dbReference type="ARBA" id="ARBA00022475"/>
    </source>
</evidence>
<keyword evidence="5 8" id="KW-0812">Transmembrane</keyword>
<dbReference type="OrthoDB" id="3733837at2"/>
<sequence>MDPTLYSIFLAIAAALLTAGFFVLCWRIIVGPNSMDRVLGNDAVTASLQCALAVYIAWTMDTTVVSVMMVVALLGFISSIAVARFRKKDDAL</sequence>
<proteinExistence type="inferred from homology"/>
<dbReference type="eggNOG" id="COG2212">
    <property type="taxonomic scope" value="Bacteria"/>
</dbReference>
<accession>A0A1H1L3J0</accession>
<dbReference type="GO" id="GO:0015385">
    <property type="term" value="F:sodium:proton antiporter activity"/>
    <property type="evidence" value="ECO:0007669"/>
    <property type="project" value="TreeGrafter"/>
</dbReference>
<comment type="subcellular location">
    <subcellularLocation>
        <location evidence="1">Cell membrane</location>
        <topology evidence="1">Multi-pass membrane protein</topology>
    </subcellularLocation>
</comment>
<evidence type="ECO:0000313" key="9">
    <source>
        <dbReference type="EMBL" id="SDR68479.1"/>
    </source>
</evidence>
<feature type="transmembrane region" description="Helical" evidence="8">
    <location>
        <begin position="64"/>
        <end position="83"/>
    </location>
</feature>
<name>A0A1H1L3J0_9CORY</name>
<dbReference type="PANTHER" id="PTHR34702">
    <property type="entry name" value="NA(+)/H(+) ANTIPORTER SUBUNIT F1"/>
    <property type="match status" value="1"/>
</dbReference>
<feature type="transmembrane region" description="Helical" evidence="8">
    <location>
        <begin position="6"/>
        <end position="26"/>
    </location>
</feature>
<protein>
    <submittedName>
        <fullName evidence="9">Multicomponent Na+:H+ antiporter subunit F</fullName>
    </submittedName>
</protein>
<evidence type="ECO:0000256" key="1">
    <source>
        <dbReference type="ARBA" id="ARBA00004651"/>
    </source>
</evidence>
<dbReference type="STRING" id="1203190.GCA_000312345_02414"/>
<evidence type="ECO:0000256" key="6">
    <source>
        <dbReference type="ARBA" id="ARBA00022989"/>
    </source>
</evidence>
<organism evidence="9 10">
    <name type="scientific">Corynebacterium timonense</name>
    <dbReference type="NCBI Taxonomy" id="441500"/>
    <lineage>
        <taxon>Bacteria</taxon>
        <taxon>Bacillati</taxon>
        <taxon>Actinomycetota</taxon>
        <taxon>Actinomycetes</taxon>
        <taxon>Mycobacteriales</taxon>
        <taxon>Corynebacteriaceae</taxon>
        <taxon>Corynebacterium</taxon>
    </lineage>
</organism>
<comment type="similarity">
    <text evidence="2">Belongs to the CPA3 antiporters (TC 2.A.63) subunit F family.</text>
</comment>
<keyword evidence="4" id="KW-1003">Cell membrane</keyword>
<dbReference type="EMBL" id="LT629765">
    <property type="protein sequence ID" value="SDR68479.1"/>
    <property type="molecule type" value="Genomic_DNA"/>
</dbReference>
<reference evidence="9 10" key="1">
    <citation type="submission" date="2016-10" db="EMBL/GenBank/DDBJ databases">
        <authorList>
            <person name="de Groot N.N."/>
        </authorList>
    </citation>
    <scope>NUCLEOTIDE SEQUENCE [LARGE SCALE GENOMIC DNA]</scope>
    <source>
        <strain evidence="9 10">DSM 45434</strain>
    </source>
</reference>
<evidence type="ECO:0000256" key="7">
    <source>
        <dbReference type="ARBA" id="ARBA00023136"/>
    </source>
</evidence>
<dbReference type="NCBIfam" id="NF005930">
    <property type="entry name" value="PRK07948.1"/>
    <property type="match status" value="1"/>
</dbReference>
<dbReference type="GO" id="GO:0005886">
    <property type="term" value="C:plasma membrane"/>
    <property type="evidence" value="ECO:0007669"/>
    <property type="project" value="UniProtKB-SubCell"/>
</dbReference>
<dbReference type="Pfam" id="PF04066">
    <property type="entry name" value="MrpF_PhaF"/>
    <property type="match status" value="1"/>
</dbReference>
<keyword evidence="10" id="KW-1185">Reference proteome</keyword>
<evidence type="ECO:0000256" key="8">
    <source>
        <dbReference type="SAM" id="Phobius"/>
    </source>
</evidence>